<gene>
    <name evidence="4" type="ORF">JCM19237_5391</name>
</gene>
<dbReference type="Proteomes" id="UP000029227">
    <property type="component" value="Unassembled WGS sequence"/>
</dbReference>
<dbReference type="Pfam" id="PF03466">
    <property type="entry name" value="LysR_substrate"/>
    <property type="match status" value="1"/>
</dbReference>
<dbReference type="PANTHER" id="PTHR30537:SF5">
    <property type="entry name" value="HTH-TYPE TRANSCRIPTIONAL ACTIVATOR TTDR-RELATED"/>
    <property type="match status" value="1"/>
</dbReference>
<evidence type="ECO:0000256" key="1">
    <source>
        <dbReference type="ARBA" id="ARBA00009437"/>
    </source>
</evidence>
<comment type="similarity">
    <text evidence="1">Belongs to the LysR transcriptional regulatory family.</text>
</comment>
<feature type="transmembrane region" description="Helical" evidence="2">
    <location>
        <begin position="31"/>
        <end position="50"/>
    </location>
</feature>
<dbReference type="Gene3D" id="3.40.190.290">
    <property type="match status" value="1"/>
</dbReference>
<sequence length="106" mass="12052">MKTVNTWRFYDDDKEITVPVKGNFQSDNGDVLLEVALSGLGLVLLPIWMVKPYLESGQLVQVLANYTGQDIPFNAIYPHSRYTPLKVRCFVDFLKEKLAQCEALTL</sequence>
<evidence type="ECO:0000259" key="3">
    <source>
        <dbReference type="Pfam" id="PF03466"/>
    </source>
</evidence>
<evidence type="ECO:0000313" key="4">
    <source>
        <dbReference type="EMBL" id="GAL02498.1"/>
    </source>
</evidence>
<dbReference type="CDD" id="cd08422">
    <property type="entry name" value="PBP2_CrgA_like"/>
    <property type="match status" value="1"/>
</dbReference>
<dbReference type="InterPro" id="IPR058163">
    <property type="entry name" value="LysR-type_TF_proteobact-type"/>
</dbReference>
<dbReference type="SUPFAM" id="SSF53850">
    <property type="entry name" value="Periplasmic binding protein-like II"/>
    <property type="match status" value="1"/>
</dbReference>
<evidence type="ECO:0000313" key="5">
    <source>
        <dbReference type="Proteomes" id="UP000029227"/>
    </source>
</evidence>
<dbReference type="EMBL" id="BBMN01000001">
    <property type="protein sequence ID" value="GAL02498.1"/>
    <property type="molecule type" value="Genomic_DNA"/>
</dbReference>
<evidence type="ECO:0000256" key="2">
    <source>
        <dbReference type="SAM" id="Phobius"/>
    </source>
</evidence>
<dbReference type="AlphaFoldDB" id="A0A090QJU6"/>
<keyword evidence="2" id="KW-1133">Transmembrane helix</keyword>
<dbReference type="STRING" id="754436.JCM19237_5391"/>
<feature type="domain" description="LysR substrate-binding" evidence="3">
    <location>
        <begin position="6"/>
        <end position="98"/>
    </location>
</feature>
<keyword evidence="2" id="KW-0812">Transmembrane</keyword>
<keyword evidence="2" id="KW-0472">Membrane</keyword>
<name>A0A090QJU6_9GAMM</name>
<comment type="caution">
    <text evidence="4">The sequence shown here is derived from an EMBL/GenBank/DDBJ whole genome shotgun (WGS) entry which is preliminary data.</text>
</comment>
<reference evidence="4 5" key="1">
    <citation type="journal article" date="2014" name="Genome Announc.">
        <title>Draft Genome Sequences of Two Vibrionaceae Species, Vibrio ponticus C121 and Photobacterium aphoticum C119, Isolated as Coral Reef Microbiota.</title>
        <authorList>
            <person name="Al-saari N."/>
            <person name="Meirelles P.M."/>
            <person name="Mino S."/>
            <person name="Suda W."/>
            <person name="Oshima K."/>
            <person name="Hattori M."/>
            <person name="Ohkuma M."/>
            <person name="Thompson F.L."/>
            <person name="Gomez-Gil B."/>
            <person name="Sawabe T."/>
            <person name="Sawabe T."/>
        </authorList>
    </citation>
    <scope>NUCLEOTIDE SEQUENCE [LARGE SCALE GENOMIC DNA]</scope>
    <source>
        <strain evidence="4 5">JCM 19237</strain>
    </source>
</reference>
<protein>
    <submittedName>
        <fullName evidence="4">Transcriptional regulator LysR family</fullName>
    </submittedName>
</protein>
<dbReference type="PANTHER" id="PTHR30537">
    <property type="entry name" value="HTH-TYPE TRANSCRIPTIONAL REGULATOR"/>
    <property type="match status" value="1"/>
</dbReference>
<dbReference type="InterPro" id="IPR005119">
    <property type="entry name" value="LysR_subst-bd"/>
</dbReference>
<proteinExistence type="inferred from homology"/>
<dbReference type="eggNOG" id="COG0583">
    <property type="taxonomic scope" value="Bacteria"/>
</dbReference>
<accession>A0A090QJU6</accession>
<organism evidence="4 5">
    <name type="scientific">Photobacterium aphoticum</name>
    <dbReference type="NCBI Taxonomy" id="754436"/>
    <lineage>
        <taxon>Bacteria</taxon>
        <taxon>Pseudomonadati</taxon>
        <taxon>Pseudomonadota</taxon>
        <taxon>Gammaproteobacteria</taxon>
        <taxon>Vibrionales</taxon>
        <taxon>Vibrionaceae</taxon>
        <taxon>Photobacterium</taxon>
    </lineage>
</organism>